<dbReference type="PROSITE" id="PS51435">
    <property type="entry name" value="AP_NUCLEASE_F1_4"/>
    <property type="match status" value="1"/>
</dbReference>
<dbReference type="STRING" id="315423.SAMN04488020_1065"/>
<feature type="binding site" evidence="6">
    <location>
        <position position="42"/>
    </location>
    <ligand>
        <name>Mg(2+)</name>
        <dbReference type="ChEBI" id="CHEBI:18420"/>
        <label>1</label>
    </ligand>
</feature>
<organism evidence="9 10">
    <name type="scientific">Palleronia marisminoris</name>
    <dbReference type="NCBI Taxonomy" id="315423"/>
    <lineage>
        <taxon>Bacteria</taxon>
        <taxon>Pseudomonadati</taxon>
        <taxon>Pseudomonadota</taxon>
        <taxon>Alphaproteobacteria</taxon>
        <taxon>Rhodobacterales</taxon>
        <taxon>Roseobacteraceae</taxon>
        <taxon>Palleronia</taxon>
    </lineage>
</organism>
<comment type="similarity">
    <text evidence="1">Belongs to the DNA repair enzymes AP/ExoA family.</text>
</comment>
<reference evidence="9 10" key="1">
    <citation type="submission" date="2017-03" db="EMBL/GenBank/DDBJ databases">
        <authorList>
            <person name="Afonso C.L."/>
            <person name="Miller P.J."/>
            <person name="Scott M.A."/>
            <person name="Spackman E."/>
            <person name="Goraichik I."/>
            <person name="Dimitrov K.M."/>
            <person name="Suarez D.L."/>
            <person name="Swayne D.E."/>
        </authorList>
    </citation>
    <scope>NUCLEOTIDE SEQUENCE [LARGE SCALE GENOMIC DNA]</scope>
    <source>
        <strain evidence="9 10">CECT 7066</strain>
    </source>
</reference>
<feature type="binding site" evidence="6">
    <location>
        <position position="15"/>
    </location>
    <ligand>
        <name>Mg(2+)</name>
        <dbReference type="ChEBI" id="CHEBI:18420"/>
        <label>1</label>
    </ligand>
</feature>
<evidence type="ECO:0000256" key="2">
    <source>
        <dbReference type="ARBA" id="ARBA00022723"/>
    </source>
</evidence>
<feature type="site" description="Interaction with DNA substrate" evidence="7">
    <location>
        <position position="256"/>
    </location>
</feature>
<dbReference type="Proteomes" id="UP000193870">
    <property type="component" value="Unassembled WGS sequence"/>
</dbReference>
<feature type="active site" description="Proton acceptor" evidence="5">
    <location>
        <position position="256"/>
    </location>
</feature>
<dbReference type="CDD" id="cd09086">
    <property type="entry name" value="ExoIII-like_AP-endo"/>
    <property type="match status" value="1"/>
</dbReference>
<evidence type="ECO:0000259" key="8">
    <source>
        <dbReference type="Pfam" id="PF03372"/>
    </source>
</evidence>
<dbReference type="GO" id="GO:0003677">
    <property type="term" value="F:DNA binding"/>
    <property type="evidence" value="ECO:0007669"/>
    <property type="project" value="InterPro"/>
</dbReference>
<dbReference type="PROSITE" id="PS00726">
    <property type="entry name" value="AP_NUCLEASE_F1_1"/>
    <property type="match status" value="1"/>
</dbReference>
<dbReference type="AlphaFoldDB" id="A0A1Y5T1D3"/>
<dbReference type="GO" id="GO:0004519">
    <property type="term" value="F:endonuclease activity"/>
    <property type="evidence" value="ECO:0007669"/>
    <property type="project" value="InterPro"/>
</dbReference>
<dbReference type="PANTHER" id="PTHR43250:SF1">
    <property type="entry name" value="EXODEOXYRIBONUCLEASE III"/>
    <property type="match status" value="1"/>
</dbReference>
<feature type="domain" description="Endonuclease/exonuclease/phosphatase" evidence="8">
    <location>
        <begin position="12"/>
        <end position="256"/>
    </location>
</feature>
<accession>A0A1Y5T1D3</accession>
<feature type="site" description="Important for catalytic activity" evidence="7">
    <location>
        <position position="226"/>
    </location>
</feature>
<feature type="active site" description="Proton donor/acceptor" evidence="5">
    <location>
        <position position="155"/>
    </location>
</feature>
<gene>
    <name evidence="9" type="primary">xthA_3</name>
    <name evidence="9" type="ORF">PAM7066_02238</name>
</gene>
<sequence length="269" mass="29782">MPLCLPLPLKIATFNINGVKRRLGNLLEWLEDAQPDVVCLQELKAAQGDFPDAAIERAGYEAVWAGQKSWNGVAILARNAKPVLTRTGLPGDPADRQRRYIEAAVSGVLIASIYAPNGNPQPGPKFDYKLAWLDRMNRHAAGLLAAEVPVVLAGDFNVVPEARDIYQTRSYDQDALVQPASRDAYRALLEQGWTDALRTAHPSDSIFTFWDYRRNRWTRDAGLRLDHILLSGKLAPKLIEASVDRDVRGREGASDHAPVWVELAAPDRG</sequence>
<feature type="binding site" evidence="6">
    <location>
        <position position="157"/>
    </location>
    <ligand>
        <name>Mg(2+)</name>
        <dbReference type="ChEBI" id="CHEBI:18420"/>
        <label>1</label>
    </ligand>
</feature>
<dbReference type="InterPro" id="IPR005135">
    <property type="entry name" value="Endo/exonuclease/phosphatase"/>
</dbReference>
<dbReference type="InterPro" id="IPR037493">
    <property type="entry name" value="ExoIII-like"/>
</dbReference>
<feature type="binding site" evidence="6">
    <location>
        <position position="255"/>
    </location>
    <ligand>
        <name>Mg(2+)</name>
        <dbReference type="ChEBI" id="CHEBI:18420"/>
        <label>1</label>
    </ligand>
</feature>
<dbReference type="InterPro" id="IPR004808">
    <property type="entry name" value="AP_endonuc_1"/>
</dbReference>
<keyword evidence="3 9" id="KW-0378">Hydrolase</keyword>
<evidence type="ECO:0000313" key="9">
    <source>
        <dbReference type="EMBL" id="SLN49932.1"/>
    </source>
</evidence>
<comment type="cofactor">
    <cofactor evidence="6">
        <name>Mg(2+)</name>
        <dbReference type="ChEBI" id="CHEBI:18420"/>
    </cofactor>
    <cofactor evidence="6">
        <name>Mn(2+)</name>
        <dbReference type="ChEBI" id="CHEBI:29035"/>
    </cofactor>
    <text evidence="6">Probably binds two magnesium or manganese ions per subunit.</text>
</comment>
<feature type="binding site" evidence="6">
    <location>
        <position position="155"/>
    </location>
    <ligand>
        <name>Mg(2+)</name>
        <dbReference type="ChEBI" id="CHEBI:18420"/>
        <label>1</label>
    </ligand>
</feature>
<dbReference type="Gene3D" id="3.60.10.10">
    <property type="entry name" value="Endonuclease/exonuclease/phosphatase"/>
    <property type="match status" value="1"/>
</dbReference>
<keyword evidence="6" id="KW-0464">Manganese</keyword>
<feature type="site" description="Transition state stabilizer" evidence="7">
    <location>
        <position position="157"/>
    </location>
</feature>
<evidence type="ECO:0000256" key="1">
    <source>
        <dbReference type="ARBA" id="ARBA00007092"/>
    </source>
</evidence>
<feature type="active site" evidence="5">
    <location>
        <position position="114"/>
    </location>
</feature>
<protein>
    <submittedName>
        <fullName evidence="9">Exodeoxyribonuclease III</fullName>
        <ecNumber evidence="9">3.1.11.2</ecNumber>
    </submittedName>
</protein>
<proteinExistence type="inferred from homology"/>
<dbReference type="EMBL" id="FWFV01000006">
    <property type="protein sequence ID" value="SLN49932.1"/>
    <property type="molecule type" value="Genomic_DNA"/>
</dbReference>
<evidence type="ECO:0000256" key="5">
    <source>
        <dbReference type="PIRSR" id="PIRSR604808-1"/>
    </source>
</evidence>
<evidence type="ECO:0000256" key="7">
    <source>
        <dbReference type="PIRSR" id="PIRSR604808-3"/>
    </source>
</evidence>
<dbReference type="EC" id="3.1.11.2" evidence="9"/>
<dbReference type="GO" id="GO:0046872">
    <property type="term" value="F:metal ion binding"/>
    <property type="evidence" value="ECO:0007669"/>
    <property type="project" value="UniProtKB-KW"/>
</dbReference>
<evidence type="ECO:0000256" key="3">
    <source>
        <dbReference type="ARBA" id="ARBA00022801"/>
    </source>
</evidence>
<keyword evidence="10" id="KW-1185">Reference proteome</keyword>
<dbReference type="InterPro" id="IPR036691">
    <property type="entry name" value="Endo/exonu/phosph_ase_sf"/>
</dbReference>
<evidence type="ECO:0000256" key="6">
    <source>
        <dbReference type="PIRSR" id="PIRSR604808-2"/>
    </source>
</evidence>
<dbReference type="Pfam" id="PF03372">
    <property type="entry name" value="Exo_endo_phos"/>
    <property type="match status" value="1"/>
</dbReference>
<keyword evidence="2 6" id="KW-0479">Metal-binding</keyword>
<dbReference type="GO" id="GO:0006281">
    <property type="term" value="P:DNA repair"/>
    <property type="evidence" value="ECO:0007669"/>
    <property type="project" value="InterPro"/>
</dbReference>
<evidence type="ECO:0000256" key="4">
    <source>
        <dbReference type="ARBA" id="ARBA00022842"/>
    </source>
</evidence>
<dbReference type="NCBIfam" id="TIGR00195">
    <property type="entry name" value="exoDNase_III"/>
    <property type="match status" value="1"/>
</dbReference>
<dbReference type="InterPro" id="IPR020847">
    <property type="entry name" value="AP_endonuclease_F1_BS"/>
</dbReference>
<name>A0A1Y5T1D3_9RHOB</name>
<dbReference type="GO" id="GO:0008311">
    <property type="term" value="F:double-stranded DNA 3'-5' DNA exonuclease activity"/>
    <property type="evidence" value="ECO:0007669"/>
    <property type="project" value="UniProtKB-EC"/>
</dbReference>
<keyword evidence="4 6" id="KW-0460">Magnesium</keyword>
<dbReference type="NCBIfam" id="TIGR00633">
    <property type="entry name" value="xth"/>
    <property type="match status" value="1"/>
</dbReference>
<dbReference type="SUPFAM" id="SSF56219">
    <property type="entry name" value="DNase I-like"/>
    <property type="match status" value="1"/>
</dbReference>
<evidence type="ECO:0000313" key="10">
    <source>
        <dbReference type="Proteomes" id="UP000193870"/>
    </source>
</evidence>
<feature type="binding site" evidence="6">
    <location>
        <position position="256"/>
    </location>
    <ligand>
        <name>Mg(2+)</name>
        <dbReference type="ChEBI" id="CHEBI:18420"/>
        <label>1</label>
    </ligand>
</feature>
<dbReference type="PANTHER" id="PTHR43250">
    <property type="entry name" value="EXODEOXYRIBONUCLEASE III"/>
    <property type="match status" value="1"/>
</dbReference>